<dbReference type="InterPro" id="IPR012336">
    <property type="entry name" value="Thioredoxin-like_fold"/>
</dbReference>
<dbReference type="PROSITE" id="PS51352">
    <property type="entry name" value="THIOREDOXIN_2"/>
    <property type="match status" value="1"/>
</dbReference>
<dbReference type="Gene3D" id="3.40.30.10">
    <property type="entry name" value="Glutaredoxin"/>
    <property type="match status" value="1"/>
</dbReference>
<evidence type="ECO:0000256" key="2">
    <source>
        <dbReference type="ARBA" id="ARBA00022748"/>
    </source>
</evidence>
<feature type="domain" description="Thioredoxin" evidence="6">
    <location>
        <begin position="349"/>
        <end position="492"/>
    </location>
</feature>
<organism evidence="7 8">
    <name type="scientific">Pedobacter caeni</name>
    <dbReference type="NCBI Taxonomy" id="288992"/>
    <lineage>
        <taxon>Bacteria</taxon>
        <taxon>Pseudomonadati</taxon>
        <taxon>Bacteroidota</taxon>
        <taxon>Sphingobacteriia</taxon>
        <taxon>Sphingobacteriales</taxon>
        <taxon>Sphingobacteriaceae</taxon>
        <taxon>Pedobacter</taxon>
    </lineage>
</organism>
<evidence type="ECO:0000256" key="5">
    <source>
        <dbReference type="SAM" id="SignalP"/>
    </source>
</evidence>
<dbReference type="InterPro" id="IPR013766">
    <property type="entry name" value="Thioredoxin_domain"/>
</dbReference>
<keyword evidence="7" id="KW-0413">Isomerase</keyword>
<gene>
    <name evidence="7" type="ORF">SAMN04488522_102237</name>
</gene>
<accession>A0A1M4Z9P9</accession>
<reference evidence="8" key="1">
    <citation type="submission" date="2016-11" db="EMBL/GenBank/DDBJ databases">
        <authorList>
            <person name="Varghese N."/>
            <person name="Submissions S."/>
        </authorList>
    </citation>
    <scope>NUCLEOTIDE SEQUENCE [LARGE SCALE GENOMIC DNA]</scope>
    <source>
        <strain evidence="8">DSM 16990</strain>
    </source>
</reference>
<feature type="signal peptide" evidence="5">
    <location>
        <begin position="1"/>
        <end position="22"/>
    </location>
</feature>
<evidence type="ECO:0000256" key="3">
    <source>
        <dbReference type="ARBA" id="ARBA00023157"/>
    </source>
</evidence>
<dbReference type="Proteomes" id="UP000184287">
    <property type="component" value="Unassembled WGS sequence"/>
</dbReference>
<dbReference type="InterPro" id="IPR050553">
    <property type="entry name" value="Thioredoxin_ResA/DsbE_sf"/>
</dbReference>
<feature type="chain" id="PRO_5013087165" evidence="5">
    <location>
        <begin position="23"/>
        <end position="492"/>
    </location>
</feature>
<proteinExistence type="predicted"/>
<comment type="subcellular location">
    <subcellularLocation>
        <location evidence="1">Cell envelope</location>
    </subcellularLocation>
</comment>
<evidence type="ECO:0000259" key="6">
    <source>
        <dbReference type="PROSITE" id="PS51352"/>
    </source>
</evidence>
<protein>
    <submittedName>
        <fullName evidence="7">Thiol-disulfide isomerase or thioredoxin</fullName>
    </submittedName>
</protein>
<dbReference type="CDD" id="cd02966">
    <property type="entry name" value="TlpA_like_family"/>
    <property type="match status" value="1"/>
</dbReference>
<dbReference type="PANTHER" id="PTHR42852">
    <property type="entry name" value="THIOL:DISULFIDE INTERCHANGE PROTEIN DSBE"/>
    <property type="match status" value="1"/>
</dbReference>
<dbReference type="OrthoDB" id="1095575at2"/>
<evidence type="ECO:0000313" key="8">
    <source>
        <dbReference type="Proteomes" id="UP000184287"/>
    </source>
</evidence>
<dbReference type="RefSeq" id="WP_073229996.1">
    <property type="nucleotide sequence ID" value="NZ_FQUQ01000002.1"/>
</dbReference>
<keyword evidence="8" id="KW-1185">Reference proteome</keyword>
<evidence type="ECO:0000256" key="4">
    <source>
        <dbReference type="ARBA" id="ARBA00023284"/>
    </source>
</evidence>
<keyword evidence="4" id="KW-0676">Redox-active center</keyword>
<dbReference type="STRING" id="288992.SAMN04488522_102237"/>
<dbReference type="EMBL" id="FQUQ01000002">
    <property type="protein sequence ID" value="SHF14527.1"/>
    <property type="molecule type" value="Genomic_DNA"/>
</dbReference>
<dbReference type="AlphaFoldDB" id="A0A1M4Z9P9"/>
<dbReference type="PANTHER" id="PTHR42852:SF6">
    <property type="entry name" value="THIOL:DISULFIDE INTERCHANGE PROTEIN DSBE"/>
    <property type="match status" value="1"/>
</dbReference>
<keyword evidence="5" id="KW-0732">Signal</keyword>
<dbReference type="GO" id="GO:0017004">
    <property type="term" value="P:cytochrome complex assembly"/>
    <property type="evidence" value="ECO:0007669"/>
    <property type="project" value="UniProtKB-KW"/>
</dbReference>
<keyword evidence="2" id="KW-0201">Cytochrome c-type biogenesis</keyword>
<dbReference type="Pfam" id="PF13905">
    <property type="entry name" value="Thioredoxin_8"/>
    <property type="match status" value="1"/>
</dbReference>
<evidence type="ECO:0000256" key="1">
    <source>
        <dbReference type="ARBA" id="ARBA00004196"/>
    </source>
</evidence>
<keyword evidence="3" id="KW-1015">Disulfide bond</keyword>
<dbReference type="GO" id="GO:0016853">
    <property type="term" value="F:isomerase activity"/>
    <property type="evidence" value="ECO:0007669"/>
    <property type="project" value="UniProtKB-KW"/>
</dbReference>
<name>A0A1M4Z9P9_9SPHI</name>
<evidence type="ECO:0000313" key="7">
    <source>
        <dbReference type="EMBL" id="SHF14527.1"/>
    </source>
</evidence>
<dbReference type="InterPro" id="IPR036249">
    <property type="entry name" value="Thioredoxin-like_sf"/>
</dbReference>
<dbReference type="SUPFAM" id="SSF52833">
    <property type="entry name" value="Thioredoxin-like"/>
    <property type="match status" value="1"/>
</dbReference>
<dbReference type="GO" id="GO:0030313">
    <property type="term" value="C:cell envelope"/>
    <property type="evidence" value="ECO:0007669"/>
    <property type="project" value="UniProtKB-SubCell"/>
</dbReference>
<sequence length="492" mass="56634">MKISFYLSLVLFILCDAQGTSAQVTGTFSEAPEKKRTLSNIDGLSIPVNADQNGNYQIGIKQLKKGIYTLTDVGDIYLEPNYTLTIKKVNKIYEFTGKGSLENNQLRQIETPLEWMKSNNGYGVPLSVFLIEPAVFISRMDKYQKETTASISESKNQFFKDLVSKEINYIRLNNIYSWKLFYGMDSTRMDSLKKMLAVPLALRTKDHAQKQYQAYLYQFSKKMNDEEKKQVNDILFSGWDMNNELLFKNSYSYKQAIVYRLNFEVSSGPYKKLSDSLKNLELAKLSFIKNEINNPYIKDHLLYNATLSLIKKSKNSDKVTGPYNDYVKNNKNPSHLKAIEQAFKNLKETEKNAIAPEFSYANQENKLISLKSMRGNYVYIDLWATWCGPCVAEIPDLKKLELAMKDKKIKFVSISLDPQIDKNKWLNYVKDNKLQGVQLIADNDFKSEFVQKFGVNSIPRFLLISPDGIVLDNDAKRPSNPELQKQLEMLLK</sequence>